<evidence type="ECO:0000256" key="4">
    <source>
        <dbReference type="ARBA" id="ARBA00022912"/>
    </source>
</evidence>
<dbReference type="GO" id="GO:0010971">
    <property type="term" value="P:positive regulation of G2/M transition of mitotic cell cycle"/>
    <property type="evidence" value="ECO:0007669"/>
    <property type="project" value="TreeGrafter"/>
</dbReference>
<dbReference type="SUPFAM" id="SSF52821">
    <property type="entry name" value="Rhodanese/Cell cycle control phosphatase"/>
    <property type="match status" value="1"/>
</dbReference>
<keyword evidence="3 6" id="KW-0378">Hydrolase</keyword>
<evidence type="ECO:0000256" key="7">
    <source>
        <dbReference type="SAM" id="MobiDB-lite"/>
    </source>
</evidence>
<dbReference type="GO" id="GO:0051301">
    <property type="term" value="P:cell division"/>
    <property type="evidence" value="ECO:0007669"/>
    <property type="project" value="UniProtKB-UniRule"/>
</dbReference>
<keyword evidence="10" id="KW-1185">Reference proteome</keyword>
<dbReference type="EC" id="3.1.3.48" evidence="6"/>
<protein>
    <recommendedName>
        <fullName evidence="6">M-phase inducer phosphatase</fullName>
        <ecNumber evidence="6">3.1.3.48</ecNumber>
    </recommendedName>
</protein>
<name>A0A9D3YZW8_DREPO</name>
<comment type="similarity">
    <text evidence="1 6">Belongs to the MPI phosphatase family.</text>
</comment>
<dbReference type="Proteomes" id="UP000828390">
    <property type="component" value="Unassembled WGS sequence"/>
</dbReference>
<dbReference type="EMBL" id="JAIWYP010000014">
    <property type="protein sequence ID" value="KAH3708115.1"/>
    <property type="molecule type" value="Genomic_DNA"/>
</dbReference>
<feature type="non-terminal residue" evidence="9">
    <location>
        <position position="543"/>
    </location>
</feature>
<dbReference type="InterPro" id="IPR001763">
    <property type="entry name" value="Rhodanese-like_dom"/>
</dbReference>
<keyword evidence="6" id="KW-0498">Mitosis</keyword>
<evidence type="ECO:0000256" key="3">
    <source>
        <dbReference type="ARBA" id="ARBA00022801"/>
    </source>
</evidence>
<feature type="compositionally biased region" description="Low complexity" evidence="7">
    <location>
        <begin position="63"/>
        <end position="73"/>
    </location>
</feature>
<dbReference type="GO" id="GO:0032502">
    <property type="term" value="P:developmental process"/>
    <property type="evidence" value="ECO:0007669"/>
    <property type="project" value="UniProtKB-ARBA"/>
</dbReference>
<feature type="compositionally biased region" description="Polar residues" evidence="7">
    <location>
        <begin position="27"/>
        <end position="54"/>
    </location>
</feature>
<keyword evidence="2 6" id="KW-0132">Cell division</keyword>
<dbReference type="FunFam" id="3.40.250.10:FF:000036">
    <property type="entry name" value="M-phase inducer phosphatase"/>
    <property type="match status" value="1"/>
</dbReference>
<dbReference type="Gene3D" id="3.40.250.10">
    <property type="entry name" value="Rhodanese-like domain"/>
    <property type="match status" value="1"/>
</dbReference>
<dbReference type="GO" id="GO:0110032">
    <property type="term" value="P:positive regulation of G2/MI transition of meiotic cell cycle"/>
    <property type="evidence" value="ECO:0007669"/>
    <property type="project" value="TreeGrafter"/>
</dbReference>
<evidence type="ECO:0000256" key="2">
    <source>
        <dbReference type="ARBA" id="ARBA00022618"/>
    </source>
</evidence>
<dbReference type="InterPro" id="IPR000751">
    <property type="entry name" value="MPI_Phosphatase"/>
</dbReference>
<dbReference type="PANTHER" id="PTHR10828:SF17">
    <property type="entry name" value="PROTEIN-TYROSINE-PHOSPHATASE"/>
    <property type="match status" value="1"/>
</dbReference>
<keyword evidence="4 6" id="KW-0904">Protein phosphatase</keyword>
<dbReference type="AlphaFoldDB" id="A0A9D3YZW8"/>
<dbReference type="SMART" id="SM00450">
    <property type="entry name" value="RHOD"/>
    <property type="match status" value="1"/>
</dbReference>
<sequence length="543" mass="60881">SQCIPLGLRRFNSMPLSRLNINISPESETIHSSHQSTPQALSCSVRSPGLQDSDSGSDKENLSDSGGSSLGSDGQRDLRVAYLSEESCSQDSGLEADRGSDSRDSKDQASNILLSLRYDDGFMFAAPKGLPRRRQVKLISEETCSPFKYSPVKNCSPSKVHSSCRKGSLDFSGEFTKPAGEEGDDSPLKLCRLTSLDEGLGGEDGFLDLMDAEVAALTAPPTSAMARLFNAPVINRQTGLTAATHDDDNTPVTRRVKSRRNISRHMSVDVGRRRPSLKRDLPDGDDSPMQLSLKHPQDESTPKQQQKRHRPSSVTESPTSTFQVSKPMLHRCHSESEAMIKSALARQADEPDLVGDCSRTYCLPTFKGKHDDLKSISGETLSHVLEGRYYEDIEQAIIVDCRYPYEFDGGHIQGAKNIYSSEQIIHEFLKTPLVPCDPTKRIVLVFHCEFSSERGPRLSRFLRSQDRMMNKDCYPHLHYPEIYLLEGGYKAYFETEKHFCEPPMYKPMLHKDHAEDLRHFRAKSKSWAGEQRCTRPGFRPLKF</sequence>
<dbReference type="InterPro" id="IPR036873">
    <property type="entry name" value="Rhodanese-like_dom_sf"/>
</dbReference>
<feature type="compositionally biased region" description="Basic residues" evidence="7">
    <location>
        <begin position="254"/>
        <end position="263"/>
    </location>
</feature>
<dbReference type="PRINTS" id="PR00716">
    <property type="entry name" value="MPIPHPHTASE"/>
</dbReference>
<dbReference type="PROSITE" id="PS50206">
    <property type="entry name" value="RHODANESE_3"/>
    <property type="match status" value="1"/>
</dbReference>
<keyword evidence="5 6" id="KW-0131">Cell cycle</keyword>
<dbReference type="GO" id="GO:0005634">
    <property type="term" value="C:nucleus"/>
    <property type="evidence" value="ECO:0007669"/>
    <property type="project" value="TreeGrafter"/>
</dbReference>
<dbReference type="GO" id="GO:0005737">
    <property type="term" value="C:cytoplasm"/>
    <property type="evidence" value="ECO:0007669"/>
    <property type="project" value="TreeGrafter"/>
</dbReference>
<gene>
    <name evidence="9" type="ORF">DPMN_067554</name>
</gene>
<feature type="domain" description="Rhodanese" evidence="8">
    <location>
        <begin position="392"/>
        <end position="501"/>
    </location>
</feature>
<dbReference type="GO" id="GO:0004725">
    <property type="term" value="F:protein tyrosine phosphatase activity"/>
    <property type="evidence" value="ECO:0007669"/>
    <property type="project" value="UniProtKB-UniRule"/>
</dbReference>
<evidence type="ECO:0000256" key="6">
    <source>
        <dbReference type="RuleBase" id="RU368028"/>
    </source>
</evidence>
<feature type="compositionally biased region" description="Basic and acidic residues" evidence="7">
    <location>
        <begin position="95"/>
        <end position="106"/>
    </location>
</feature>
<evidence type="ECO:0000313" key="10">
    <source>
        <dbReference type="Proteomes" id="UP000828390"/>
    </source>
</evidence>
<dbReference type="CDD" id="cd01530">
    <property type="entry name" value="Cdc25"/>
    <property type="match status" value="1"/>
</dbReference>
<comment type="function">
    <text evidence="6">Tyrosine protein phosphatase which functions as a dosage-dependent inducer of mitotic progression.</text>
</comment>
<dbReference type="GO" id="GO:0000086">
    <property type="term" value="P:G2/M transition of mitotic cell cycle"/>
    <property type="evidence" value="ECO:0007669"/>
    <property type="project" value="TreeGrafter"/>
</dbReference>
<organism evidence="9 10">
    <name type="scientific">Dreissena polymorpha</name>
    <name type="common">Zebra mussel</name>
    <name type="synonym">Mytilus polymorpha</name>
    <dbReference type="NCBI Taxonomy" id="45954"/>
    <lineage>
        <taxon>Eukaryota</taxon>
        <taxon>Metazoa</taxon>
        <taxon>Spiralia</taxon>
        <taxon>Lophotrochozoa</taxon>
        <taxon>Mollusca</taxon>
        <taxon>Bivalvia</taxon>
        <taxon>Autobranchia</taxon>
        <taxon>Heteroconchia</taxon>
        <taxon>Euheterodonta</taxon>
        <taxon>Imparidentia</taxon>
        <taxon>Neoheterodontei</taxon>
        <taxon>Myida</taxon>
        <taxon>Dreissenoidea</taxon>
        <taxon>Dreissenidae</taxon>
        <taxon>Dreissena</taxon>
    </lineage>
</organism>
<dbReference type="GO" id="GO:0009794">
    <property type="term" value="P:regulation of mitotic cell cycle, embryonic"/>
    <property type="evidence" value="ECO:0007669"/>
    <property type="project" value="UniProtKB-ARBA"/>
</dbReference>
<comment type="caution">
    <text evidence="9">The sequence shown here is derived from an EMBL/GenBank/DDBJ whole genome shotgun (WGS) entry which is preliminary data.</text>
</comment>
<feature type="compositionally biased region" description="Polar residues" evidence="7">
    <location>
        <begin position="312"/>
        <end position="324"/>
    </location>
</feature>
<dbReference type="Pfam" id="PF00581">
    <property type="entry name" value="Rhodanese"/>
    <property type="match status" value="1"/>
</dbReference>
<dbReference type="PANTHER" id="PTHR10828">
    <property type="entry name" value="M-PHASE INDUCER PHOSPHATASE DUAL SPECIFICITY PHOSPHATASE CDC25"/>
    <property type="match status" value="1"/>
</dbReference>
<proteinExistence type="inferred from homology"/>
<reference evidence="9" key="1">
    <citation type="journal article" date="2019" name="bioRxiv">
        <title>The Genome of the Zebra Mussel, Dreissena polymorpha: A Resource for Invasive Species Research.</title>
        <authorList>
            <person name="McCartney M.A."/>
            <person name="Auch B."/>
            <person name="Kono T."/>
            <person name="Mallez S."/>
            <person name="Zhang Y."/>
            <person name="Obille A."/>
            <person name="Becker A."/>
            <person name="Abrahante J.E."/>
            <person name="Garbe J."/>
            <person name="Badalamenti J.P."/>
            <person name="Herman A."/>
            <person name="Mangelson H."/>
            <person name="Liachko I."/>
            <person name="Sullivan S."/>
            <person name="Sone E.D."/>
            <person name="Koren S."/>
            <person name="Silverstein K.A.T."/>
            <person name="Beckman K.B."/>
            <person name="Gohl D.M."/>
        </authorList>
    </citation>
    <scope>NUCLEOTIDE SEQUENCE</scope>
    <source>
        <strain evidence="9">Duluth1</strain>
        <tissue evidence="9">Whole animal</tissue>
    </source>
</reference>
<feature type="region of interest" description="Disordered" evidence="7">
    <location>
        <begin position="27"/>
        <end position="106"/>
    </location>
</feature>
<accession>A0A9D3YZW8</accession>
<evidence type="ECO:0000256" key="1">
    <source>
        <dbReference type="ARBA" id="ARBA00011065"/>
    </source>
</evidence>
<comment type="catalytic activity">
    <reaction evidence="6">
        <text>O-phospho-L-tyrosyl-[protein] + H2O = L-tyrosyl-[protein] + phosphate</text>
        <dbReference type="Rhea" id="RHEA:10684"/>
        <dbReference type="Rhea" id="RHEA-COMP:10136"/>
        <dbReference type="Rhea" id="RHEA-COMP:20101"/>
        <dbReference type="ChEBI" id="CHEBI:15377"/>
        <dbReference type="ChEBI" id="CHEBI:43474"/>
        <dbReference type="ChEBI" id="CHEBI:46858"/>
        <dbReference type="ChEBI" id="CHEBI:61978"/>
        <dbReference type="EC" id="3.1.3.48"/>
    </reaction>
</comment>
<evidence type="ECO:0000256" key="5">
    <source>
        <dbReference type="ARBA" id="ARBA00023306"/>
    </source>
</evidence>
<feature type="compositionally biased region" description="Basic and acidic residues" evidence="7">
    <location>
        <begin position="266"/>
        <end position="282"/>
    </location>
</feature>
<evidence type="ECO:0000259" key="8">
    <source>
        <dbReference type="PROSITE" id="PS50206"/>
    </source>
</evidence>
<evidence type="ECO:0000313" key="9">
    <source>
        <dbReference type="EMBL" id="KAH3708115.1"/>
    </source>
</evidence>
<reference evidence="9" key="2">
    <citation type="submission" date="2020-11" db="EMBL/GenBank/DDBJ databases">
        <authorList>
            <person name="McCartney M.A."/>
            <person name="Auch B."/>
            <person name="Kono T."/>
            <person name="Mallez S."/>
            <person name="Becker A."/>
            <person name="Gohl D.M."/>
            <person name="Silverstein K.A.T."/>
            <person name="Koren S."/>
            <person name="Bechman K.B."/>
            <person name="Herman A."/>
            <person name="Abrahante J.E."/>
            <person name="Garbe J."/>
        </authorList>
    </citation>
    <scope>NUCLEOTIDE SEQUENCE</scope>
    <source>
        <strain evidence="9">Duluth1</strain>
        <tissue evidence="9">Whole animal</tissue>
    </source>
</reference>
<feature type="region of interest" description="Disordered" evidence="7">
    <location>
        <begin position="240"/>
        <end position="327"/>
    </location>
</feature>